<feature type="region of interest" description="Disordered" evidence="1">
    <location>
        <begin position="16"/>
        <end position="43"/>
    </location>
</feature>
<dbReference type="EMBL" id="JBAPLV010000036">
    <property type="protein sequence ID" value="MEI4281093.1"/>
    <property type="molecule type" value="Genomic_DNA"/>
</dbReference>
<accession>A0ABU8EBS7</accession>
<dbReference type="Proteomes" id="UP001373496">
    <property type="component" value="Unassembled WGS sequence"/>
</dbReference>
<sequence length="60" mass="6354">MTKQNEPASVVAARQLAHEAHEARRDSGRTRTGARRLASARALRDAVRGARELTGASAGS</sequence>
<feature type="compositionally biased region" description="Basic and acidic residues" evidence="1">
    <location>
        <begin position="16"/>
        <end position="29"/>
    </location>
</feature>
<reference evidence="2 3" key="1">
    <citation type="submission" date="2024-03" db="EMBL/GenBank/DDBJ databases">
        <title>Draft genome sequence of Klenkia terrae.</title>
        <authorList>
            <person name="Duangmal K."/>
            <person name="Chantavorakit T."/>
        </authorList>
    </citation>
    <scope>NUCLEOTIDE SEQUENCE [LARGE SCALE GENOMIC DNA]</scope>
    <source>
        <strain evidence="2 3">JCM 17786</strain>
    </source>
</reference>
<proteinExistence type="predicted"/>
<evidence type="ECO:0000313" key="2">
    <source>
        <dbReference type="EMBL" id="MEI4281093.1"/>
    </source>
</evidence>
<gene>
    <name evidence="2" type="ORF">UXQ13_21660</name>
</gene>
<evidence type="ECO:0000256" key="1">
    <source>
        <dbReference type="SAM" id="MobiDB-lite"/>
    </source>
</evidence>
<protein>
    <submittedName>
        <fullName evidence="2">Uncharacterized protein</fullName>
    </submittedName>
</protein>
<keyword evidence="3" id="KW-1185">Reference proteome</keyword>
<dbReference type="RefSeq" id="WP_225235262.1">
    <property type="nucleotide sequence ID" value="NZ_JBAPLV010000036.1"/>
</dbReference>
<evidence type="ECO:0000313" key="3">
    <source>
        <dbReference type="Proteomes" id="UP001373496"/>
    </source>
</evidence>
<name>A0ABU8EBS7_9ACTN</name>
<comment type="caution">
    <text evidence="2">The sequence shown here is derived from an EMBL/GenBank/DDBJ whole genome shotgun (WGS) entry which is preliminary data.</text>
</comment>
<organism evidence="2 3">
    <name type="scientific">Klenkia terrae</name>
    <dbReference type="NCBI Taxonomy" id="1052259"/>
    <lineage>
        <taxon>Bacteria</taxon>
        <taxon>Bacillati</taxon>
        <taxon>Actinomycetota</taxon>
        <taxon>Actinomycetes</taxon>
        <taxon>Geodermatophilales</taxon>
        <taxon>Geodermatophilaceae</taxon>
        <taxon>Klenkia</taxon>
    </lineage>
</organism>